<reference evidence="10" key="1">
    <citation type="journal article" date="2021" name="Sci. Adv.">
        <title>The American lobster genome reveals insights on longevity, neural, and immune adaptations.</title>
        <authorList>
            <person name="Polinski J.M."/>
            <person name="Zimin A.V."/>
            <person name="Clark K.F."/>
            <person name="Kohn A.B."/>
            <person name="Sadowski N."/>
            <person name="Timp W."/>
            <person name="Ptitsyn A."/>
            <person name="Khanna P."/>
            <person name="Romanova D.Y."/>
            <person name="Williams P."/>
            <person name="Greenwood S.J."/>
            <person name="Moroz L.L."/>
            <person name="Walt D.R."/>
            <person name="Bodnar A.G."/>
        </authorList>
    </citation>
    <scope>NUCLEOTIDE SEQUENCE</scope>
    <source>
        <strain evidence="10">GMGI-L3</strain>
    </source>
</reference>
<dbReference type="Pfam" id="PF14938">
    <property type="entry name" value="SNAP"/>
    <property type="match status" value="1"/>
</dbReference>
<evidence type="ECO:0000256" key="4">
    <source>
        <dbReference type="ARBA" id="ARBA00022892"/>
    </source>
</evidence>
<evidence type="ECO:0000256" key="2">
    <source>
        <dbReference type="ARBA" id="ARBA00010050"/>
    </source>
</evidence>
<dbReference type="FunFam" id="1.25.40.10:FF:000477">
    <property type="entry name" value="gamma-soluble NSF attachment protein"/>
    <property type="match status" value="1"/>
</dbReference>
<dbReference type="InterPro" id="IPR011990">
    <property type="entry name" value="TPR-like_helical_dom_sf"/>
</dbReference>
<comment type="subcellular location">
    <subcellularLocation>
        <location evidence="1">Membrane</location>
        <topology evidence="1">Peripheral membrane protein</topology>
    </subcellularLocation>
</comment>
<dbReference type="SUPFAM" id="SSF48452">
    <property type="entry name" value="TPR-like"/>
    <property type="match status" value="1"/>
</dbReference>
<dbReference type="GO" id="GO:0006886">
    <property type="term" value="P:intracellular protein transport"/>
    <property type="evidence" value="ECO:0007669"/>
    <property type="project" value="InterPro"/>
</dbReference>
<sequence>MKVEVHYNMVELHYGGAGDAGAADSFASSVNTTIMASTKKIEEALAHIREAEKSLKTSLLKWKPDYDIAADEYNAAATCYKTARQFTQCRECLLKAVENYKLNRSFFSAGKCLEQAALISKELGDKDSIFKLSERAACMYQEHGVPDTAALTLEKGAKMIEGHLPEKALHLYEHAVDIVMAEDRPRQAAEYQSRVSRLNVKLQKFDEATDAIRREICFHQAGENGREYISNWYAAIGRMTVALVLVQLARGDSVAAEKAFREWGSYCEQEEVQTVEMLIQAFDEEDGDMALKALSSSFIKHMDIEPVLYYIDEAKMTDSNTDGVSINRCSVSETKKPGVTDTYPPYTSSSAADVDSVSKEMGGASISQGDDELDLC</sequence>
<dbReference type="GO" id="GO:0005774">
    <property type="term" value="C:vacuolar membrane"/>
    <property type="evidence" value="ECO:0007669"/>
    <property type="project" value="TreeGrafter"/>
</dbReference>
<evidence type="ECO:0000256" key="1">
    <source>
        <dbReference type="ARBA" id="ARBA00004170"/>
    </source>
</evidence>
<gene>
    <name evidence="10" type="primary">NAPG-L</name>
    <name evidence="10" type="ORF">Hamer_G003483</name>
</gene>
<evidence type="ECO:0000256" key="7">
    <source>
        <dbReference type="ARBA" id="ARBA00040047"/>
    </source>
</evidence>
<dbReference type="Proteomes" id="UP000747542">
    <property type="component" value="Unassembled WGS sequence"/>
</dbReference>
<evidence type="ECO:0000256" key="3">
    <source>
        <dbReference type="ARBA" id="ARBA00022448"/>
    </source>
</evidence>
<proteinExistence type="inferred from homology"/>
<evidence type="ECO:0000313" key="10">
    <source>
        <dbReference type="EMBL" id="KAG7164316.1"/>
    </source>
</evidence>
<dbReference type="GO" id="GO:0019905">
    <property type="term" value="F:syntaxin binding"/>
    <property type="evidence" value="ECO:0007669"/>
    <property type="project" value="TreeGrafter"/>
</dbReference>
<dbReference type="GO" id="GO:0016192">
    <property type="term" value="P:vesicle-mediated transport"/>
    <property type="evidence" value="ECO:0007669"/>
    <property type="project" value="UniProtKB-KW"/>
</dbReference>
<dbReference type="GO" id="GO:0031201">
    <property type="term" value="C:SNARE complex"/>
    <property type="evidence" value="ECO:0007669"/>
    <property type="project" value="TreeGrafter"/>
</dbReference>
<evidence type="ECO:0000256" key="9">
    <source>
        <dbReference type="SAM" id="MobiDB-lite"/>
    </source>
</evidence>
<dbReference type="PANTHER" id="PTHR13768:SF2">
    <property type="entry name" value="GAMMA-SOLUBLE NSF ATTACHMENT PROTEIN"/>
    <property type="match status" value="1"/>
</dbReference>
<keyword evidence="6" id="KW-0472">Membrane</keyword>
<comment type="similarity">
    <text evidence="2">Belongs to the SNAP family.</text>
</comment>
<dbReference type="Gene3D" id="1.25.40.10">
    <property type="entry name" value="Tetratricopeptide repeat domain"/>
    <property type="match status" value="1"/>
</dbReference>
<dbReference type="EMBL" id="JAHLQT010025476">
    <property type="protein sequence ID" value="KAG7164316.1"/>
    <property type="molecule type" value="Genomic_DNA"/>
</dbReference>
<feature type="region of interest" description="Disordered" evidence="9">
    <location>
        <begin position="336"/>
        <end position="376"/>
    </location>
</feature>
<keyword evidence="3" id="KW-0813">Transport</keyword>
<dbReference type="GO" id="GO:0005483">
    <property type="term" value="F:soluble NSF attachment protein activity"/>
    <property type="evidence" value="ECO:0007669"/>
    <property type="project" value="TreeGrafter"/>
</dbReference>
<accession>A0A8J5MUQ3</accession>
<keyword evidence="11" id="KW-1185">Reference proteome</keyword>
<evidence type="ECO:0000256" key="8">
    <source>
        <dbReference type="ARBA" id="ARBA00042485"/>
    </source>
</evidence>
<dbReference type="AlphaFoldDB" id="A0A8J5MUQ3"/>
<evidence type="ECO:0000256" key="5">
    <source>
        <dbReference type="ARBA" id="ARBA00022927"/>
    </source>
</evidence>
<keyword evidence="5" id="KW-0653">Protein transport</keyword>
<organism evidence="10 11">
    <name type="scientific">Homarus americanus</name>
    <name type="common">American lobster</name>
    <dbReference type="NCBI Taxonomy" id="6706"/>
    <lineage>
        <taxon>Eukaryota</taxon>
        <taxon>Metazoa</taxon>
        <taxon>Ecdysozoa</taxon>
        <taxon>Arthropoda</taxon>
        <taxon>Crustacea</taxon>
        <taxon>Multicrustacea</taxon>
        <taxon>Malacostraca</taxon>
        <taxon>Eumalacostraca</taxon>
        <taxon>Eucarida</taxon>
        <taxon>Decapoda</taxon>
        <taxon>Pleocyemata</taxon>
        <taxon>Astacidea</taxon>
        <taxon>Nephropoidea</taxon>
        <taxon>Nephropidae</taxon>
        <taxon>Homarus</taxon>
    </lineage>
</organism>
<dbReference type="InterPro" id="IPR000744">
    <property type="entry name" value="NSF_attach"/>
</dbReference>
<evidence type="ECO:0000256" key="6">
    <source>
        <dbReference type="ARBA" id="ARBA00023136"/>
    </source>
</evidence>
<name>A0A8J5MUQ3_HOMAM</name>
<keyword evidence="4" id="KW-0931">ER-Golgi transport</keyword>
<dbReference type="PANTHER" id="PTHR13768">
    <property type="entry name" value="SOLUBLE NSF ATTACHMENT PROTEIN SNAP"/>
    <property type="match status" value="1"/>
</dbReference>
<evidence type="ECO:0000313" key="11">
    <source>
        <dbReference type="Proteomes" id="UP000747542"/>
    </source>
</evidence>
<protein>
    <recommendedName>
        <fullName evidence="7">Gamma-soluble NSF attachment protein</fullName>
    </recommendedName>
    <alternativeName>
        <fullName evidence="8">N-ethylmaleimide-sensitive factor attachment protein gamma</fullName>
    </alternativeName>
</protein>
<comment type="caution">
    <text evidence="10">The sequence shown here is derived from an EMBL/GenBank/DDBJ whole genome shotgun (WGS) entry which is preliminary data.</text>
</comment>